<dbReference type="GO" id="GO:0044218">
    <property type="term" value="C:other organism cell membrane"/>
    <property type="evidence" value="ECO:0007669"/>
    <property type="project" value="UniProtKB-KW"/>
</dbReference>
<dbReference type="InterPro" id="IPR047564">
    <property type="entry name" value="Rcat_RBR_ANKIB1"/>
</dbReference>
<dbReference type="GO" id="GO:0006887">
    <property type="term" value="P:exocytosis"/>
    <property type="evidence" value="ECO:0007669"/>
    <property type="project" value="UniProtKB-KW"/>
</dbReference>
<comment type="similarity">
    <text evidence="4">Belongs to the RBR family. Ariadne subfamily.</text>
</comment>
<dbReference type="InterPro" id="IPR001841">
    <property type="entry name" value="Znf_RING"/>
</dbReference>
<keyword evidence="6" id="KW-0268">Exocytosis</keyword>
<evidence type="ECO:0000256" key="6">
    <source>
        <dbReference type="ARBA" id="ARBA00022483"/>
    </source>
</evidence>
<evidence type="ECO:0000256" key="20">
    <source>
        <dbReference type="PROSITE-ProRule" id="PRU00175"/>
    </source>
</evidence>
<keyword evidence="8" id="KW-0472">Membrane</keyword>
<keyword evidence="11" id="KW-0528">Neurotoxin</keyword>
<dbReference type="PROSITE" id="PS50297">
    <property type="entry name" value="ANK_REP_REGION"/>
    <property type="match status" value="1"/>
</dbReference>
<evidence type="ECO:0000313" key="24">
    <source>
        <dbReference type="EMBL" id="KAG8200864.1"/>
    </source>
</evidence>
<name>A0AAV6VVU3_9ARAC</name>
<evidence type="ECO:0000256" key="7">
    <source>
        <dbReference type="ARBA" id="ARBA00022525"/>
    </source>
</evidence>
<dbReference type="GO" id="GO:0044231">
    <property type="term" value="C:host cell presynaptic membrane"/>
    <property type="evidence" value="ECO:0007669"/>
    <property type="project" value="UniProtKB-KW"/>
</dbReference>
<proteinExistence type="inferred from homology"/>
<dbReference type="Pfam" id="PF19422">
    <property type="entry name" value="Ariadne"/>
    <property type="match status" value="1"/>
</dbReference>
<dbReference type="InterPro" id="IPR036770">
    <property type="entry name" value="Ankyrin_rpt-contain_sf"/>
</dbReference>
<evidence type="ECO:0000256" key="8">
    <source>
        <dbReference type="ARBA" id="ARBA00022537"/>
    </source>
</evidence>
<keyword evidence="7" id="KW-0964">Secreted</keyword>
<keyword evidence="9" id="KW-0800">Toxin</keyword>
<dbReference type="PROSITE" id="PS51873">
    <property type="entry name" value="TRIAD"/>
    <property type="match status" value="1"/>
</dbReference>
<comment type="catalytic activity">
    <reaction evidence="1">
        <text>[E2 ubiquitin-conjugating enzyme]-S-ubiquitinyl-L-cysteine + [acceptor protein]-L-lysine = [E2 ubiquitin-conjugating enzyme]-L-cysteine + [acceptor protein]-N(6)-ubiquitinyl-L-lysine.</text>
        <dbReference type="EC" id="2.3.2.31"/>
    </reaction>
</comment>
<evidence type="ECO:0000256" key="14">
    <source>
        <dbReference type="ARBA" id="ARBA00022771"/>
    </source>
</evidence>
<protein>
    <recommendedName>
        <fullName evidence="5">RBR-type E3 ubiquitin transferase</fullName>
        <ecNumber evidence="5">2.3.2.31</ecNumber>
    </recommendedName>
</protein>
<dbReference type="GO" id="GO:0061630">
    <property type="term" value="F:ubiquitin protein ligase activity"/>
    <property type="evidence" value="ECO:0007669"/>
    <property type="project" value="UniProtKB-EC"/>
</dbReference>
<evidence type="ECO:0000259" key="23">
    <source>
        <dbReference type="PROSITE" id="PS51873"/>
    </source>
</evidence>
<dbReference type="Gene3D" id="3.30.40.10">
    <property type="entry name" value="Zinc/RING finger domain, C3HC4 (zinc finger)"/>
    <property type="match status" value="1"/>
</dbReference>
<dbReference type="InterPro" id="IPR002867">
    <property type="entry name" value="IBR_dom"/>
</dbReference>
<dbReference type="CDD" id="cd20346">
    <property type="entry name" value="BRcat_RBR_ANKIB1"/>
    <property type="match status" value="1"/>
</dbReference>
<dbReference type="GO" id="GO:0090729">
    <property type="term" value="F:toxin activity"/>
    <property type="evidence" value="ECO:0007669"/>
    <property type="project" value="UniProtKB-KW"/>
</dbReference>
<evidence type="ECO:0000259" key="22">
    <source>
        <dbReference type="PROSITE" id="PS50089"/>
    </source>
</evidence>
<feature type="domain" description="RING-type" evidence="23">
    <location>
        <begin position="313"/>
        <end position="554"/>
    </location>
</feature>
<dbReference type="InterPro" id="IPR013083">
    <property type="entry name" value="Znf_RING/FYVE/PHD"/>
</dbReference>
<evidence type="ECO:0000256" key="4">
    <source>
        <dbReference type="ARBA" id="ARBA00005884"/>
    </source>
</evidence>
<dbReference type="EMBL" id="JAFNEN010000012">
    <property type="protein sequence ID" value="KAG8200864.1"/>
    <property type="molecule type" value="Genomic_DNA"/>
</dbReference>
<dbReference type="InterPro" id="IPR002110">
    <property type="entry name" value="Ankyrin_rpt"/>
</dbReference>
<evidence type="ECO:0000256" key="16">
    <source>
        <dbReference type="ARBA" id="ARBA00022833"/>
    </source>
</evidence>
<evidence type="ECO:0000313" key="25">
    <source>
        <dbReference type="Proteomes" id="UP000827092"/>
    </source>
</evidence>
<reference evidence="24 25" key="1">
    <citation type="journal article" date="2022" name="Nat. Ecol. Evol.">
        <title>A masculinizing supergene underlies an exaggerated male reproductive morph in a spider.</title>
        <authorList>
            <person name="Hendrickx F."/>
            <person name="De Corte Z."/>
            <person name="Sonet G."/>
            <person name="Van Belleghem S.M."/>
            <person name="Kostlbacher S."/>
            <person name="Vangestel C."/>
        </authorList>
    </citation>
    <scope>NUCLEOTIDE SEQUENCE [LARGE SCALE GENOMIC DNA]</scope>
    <source>
        <strain evidence="24">W744_W776</strain>
    </source>
</reference>
<evidence type="ECO:0000256" key="2">
    <source>
        <dbReference type="ARBA" id="ARBA00004175"/>
    </source>
</evidence>
<dbReference type="Gene3D" id="1.25.40.20">
    <property type="entry name" value="Ankyrin repeat-containing domain"/>
    <property type="match status" value="2"/>
</dbReference>
<dbReference type="InterPro" id="IPR044066">
    <property type="entry name" value="TRIAD_supradom"/>
</dbReference>
<keyword evidence="18" id="KW-1053">Target membrane</keyword>
<evidence type="ECO:0000256" key="13">
    <source>
        <dbReference type="ARBA" id="ARBA00022737"/>
    </source>
</evidence>
<keyword evidence="17" id="KW-0638">Presynaptic neurotoxin</keyword>
<dbReference type="CDD" id="cd20361">
    <property type="entry name" value="Rcat_RBR_ANKIB1"/>
    <property type="match status" value="1"/>
</dbReference>
<comment type="caution">
    <text evidence="24">The sequence shown here is derived from an EMBL/GenBank/DDBJ whole genome shotgun (WGS) entry which is preliminary data.</text>
</comment>
<evidence type="ECO:0000256" key="12">
    <source>
        <dbReference type="ARBA" id="ARBA00022723"/>
    </source>
</evidence>
<keyword evidence="19" id="KW-0040">ANK repeat</keyword>
<feature type="region of interest" description="Disordered" evidence="21">
    <location>
        <begin position="896"/>
        <end position="918"/>
    </location>
</feature>
<evidence type="ECO:0000256" key="19">
    <source>
        <dbReference type="PROSITE-ProRule" id="PRU00023"/>
    </source>
</evidence>
<dbReference type="InterPro" id="IPR031127">
    <property type="entry name" value="E3_UB_ligase_RBR"/>
</dbReference>
<evidence type="ECO:0000256" key="11">
    <source>
        <dbReference type="ARBA" id="ARBA00022699"/>
    </source>
</evidence>
<keyword evidence="15" id="KW-0833">Ubl conjugation pathway</keyword>
<dbReference type="SMART" id="SM00248">
    <property type="entry name" value="ANK"/>
    <property type="match status" value="2"/>
</dbReference>
<evidence type="ECO:0000256" key="1">
    <source>
        <dbReference type="ARBA" id="ARBA00001798"/>
    </source>
</evidence>
<accession>A0AAV6VVU3</accession>
<evidence type="ECO:0000256" key="21">
    <source>
        <dbReference type="SAM" id="MobiDB-lite"/>
    </source>
</evidence>
<feature type="domain" description="RING-type" evidence="22">
    <location>
        <begin position="317"/>
        <end position="362"/>
    </location>
</feature>
<evidence type="ECO:0000256" key="15">
    <source>
        <dbReference type="ARBA" id="ARBA00022786"/>
    </source>
</evidence>
<dbReference type="PROSITE" id="PS50089">
    <property type="entry name" value="ZF_RING_2"/>
    <property type="match status" value="1"/>
</dbReference>
<evidence type="ECO:0000256" key="10">
    <source>
        <dbReference type="ARBA" id="ARBA00022679"/>
    </source>
</evidence>
<dbReference type="GO" id="GO:0005576">
    <property type="term" value="C:extracellular region"/>
    <property type="evidence" value="ECO:0007669"/>
    <property type="project" value="UniProtKB-SubCell"/>
</dbReference>
<organism evidence="24 25">
    <name type="scientific">Oedothorax gibbosus</name>
    <dbReference type="NCBI Taxonomy" id="931172"/>
    <lineage>
        <taxon>Eukaryota</taxon>
        <taxon>Metazoa</taxon>
        <taxon>Ecdysozoa</taxon>
        <taxon>Arthropoda</taxon>
        <taxon>Chelicerata</taxon>
        <taxon>Arachnida</taxon>
        <taxon>Araneae</taxon>
        <taxon>Araneomorphae</taxon>
        <taxon>Entelegynae</taxon>
        <taxon>Araneoidea</taxon>
        <taxon>Linyphiidae</taxon>
        <taxon>Erigoninae</taxon>
        <taxon>Oedothorax</taxon>
    </lineage>
</organism>
<evidence type="ECO:0000256" key="17">
    <source>
        <dbReference type="ARBA" id="ARBA00023028"/>
    </source>
</evidence>
<evidence type="ECO:0000256" key="5">
    <source>
        <dbReference type="ARBA" id="ARBA00012251"/>
    </source>
</evidence>
<dbReference type="SUPFAM" id="SSF57850">
    <property type="entry name" value="RING/U-box"/>
    <property type="match status" value="2"/>
</dbReference>
<dbReference type="PANTHER" id="PTHR11685">
    <property type="entry name" value="RBR FAMILY RING FINGER AND IBR DOMAIN-CONTAINING"/>
    <property type="match status" value="1"/>
</dbReference>
<dbReference type="SMART" id="SM00647">
    <property type="entry name" value="IBR"/>
    <property type="match status" value="2"/>
</dbReference>
<dbReference type="Gene3D" id="1.20.120.1750">
    <property type="match status" value="1"/>
</dbReference>
<dbReference type="GO" id="GO:0008270">
    <property type="term" value="F:zinc ion binding"/>
    <property type="evidence" value="ECO:0007669"/>
    <property type="project" value="UniProtKB-KW"/>
</dbReference>
<dbReference type="GO" id="GO:0016567">
    <property type="term" value="P:protein ubiquitination"/>
    <property type="evidence" value="ECO:0007669"/>
    <property type="project" value="InterPro"/>
</dbReference>
<evidence type="ECO:0000256" key="3">
    <source>
        <dbReference type="ARBA" id="ARBA00004613"/>
    </source>
</evidence>
<dbReference type="SUPFAM" id="SSF48403">
    <property type="entry name" value="Ankyrin repeat"/>
    <property type="match status" value="1"/>
</dbReference>
<dbReference type="AlphaFoldDB" id="A0AAV6VVU3"/>
<keyword evidence="8" id="KW-1052">Target cell membrane</keyword>
<keyword evidence="14 20" id="KW-0863">Zinc-finger</keyword>
<dbReference type="InterPro" id="IPR045840">
    <property type="entry name" value="Ariadne"/>
</dbReference>
<keyword evidence="10" id="KW-0808">Transferase</keyword>
<comment type="subcellular location">
    <subcellularLocation>
        <location evidence="3">Secreted</location>
    </subcellularLocation>
    <subcellularLocation>
        <location evidence="2">Target cell membrane</location>
    </subcellularLocation>
</comment>
<sequence length="1018" mass="115139">MGSSSSKFRRYLQNGDEYAALETFQNSVELQKSLEPNSSYGDSLKHNTPLHLVSQHAMKPLLRIFLTELKGNPNKKNAKGETALHLVCQGDLTRNIVNQERRSCCVYQILQWRGSSKEGEIKVELDAVDDEGNTALHYAASSGLKKCVEILVSHGASMFVENKFSETACDLAEKNKHEDIALFFEAKMLFYSDTSEVVEATASLDEEVVSGLRAQDLQEAKDQLLVETSDMFHVPLFTAEVLLRNYEWSRQALLDAWMRDPVACCKEAGITPPSSALNFSPTQDALKSCCEQIQNEYQSETLNSPSKTPVVKEELTCNICTLNISADESIPVPCYHQFCKECWKTYLTAKIYEGEAHHILCPAYECAYVVPVDVIEMLVSADTVKKYLQFDIKAFVESNPTMKWCPYPSCARAVKIPDMEKSLNEVMTISFSSVPSVSHSVDCGNGHYFCWECSGEAHAPCNCDKWQEWQKKIAEIKPQELKNTYSETEEAENSLWMVSNSKPCPNCKCPIQRNEGCNHMKCTKCKYEYCWVCLESWKKHSPTTGGYFRCFRHEAVKRAEVKTEALINEAEEHNRHMQELKRFLQYYTRFKNHENSHQFEEPFLKSMQDKIAILAPSIVSASSEQIDTSFLEEAVYELLRARRILCGSYVYGFNLEDNGYNKTIFEFLQSELEETTQKLSDVIARTYLQTPHSKIAQMTSNVKRKRHDLLNTVQKGLIPPETPPSQRKKRRHRLPGLMGLDPTEDPLLSQAILDSLENIDPNDPWVINQHGKHTNVAAVCDWPDYDSDDEAGNPILSSVLGECSRDGCKRPRAKFQRTGVIQEFCSLYCKHWDTLNPPELVAPASIDPAIESLIALELSKLQMPRGQLNDFNAEDRNSPQSSTATDVKSLNIVPQETTEEPEALNNLDDASAESTNIDDTLTKNITCSEGDELISESQEETKTEEKVPENCPKSLQQTTINFYLKNTEGYCKNVNVENCFSKTDKELFKALQAAEAEENSRKTVESFIATEEGVSADF</sequence>
<dbReference type="FunFam" id="3.30.40.10:FF:000019">
    <property type="entry name" value="RBR-type E3 ubiquitin transferase"/>
    <property type="match status" value="1"/>
</dbReference>
<dbReference type="EC" id="2.3.2.31" evidence="5"/>
<dbReference type="Pfam" id="PF22191">
    <property type="entry name" value="IBR_1"/>
    <property type="match status" value="1"/>
</dbReference>
<keyword evidence="25" id="KW-1185">Reference proteome</keyword>
<dbReference type="Proteomes" id="UP000827092">
    <property type="component" value="Unassembled WGS sequence"/>
</dbReference>
<gene>
    <name evidence="24" type="ORF">JTE90_015769</name>
</gene>
<dbReference type="PROSITE" id="PS50088">
    <property type="entry name" value="ANK_REPEAT"/>
    <property type="match status" value="1"/>
</dbReference>
<keyword evidence="13" id="KW-0677">Repeat</keyword>
<keyword evidence="16" id="KW-0862">Zinc</keyword>
<keyword evidence="12" id="KW-0479">Metal-binding</keyword>
<evidence type="ECO:0000256" key="9">
    <source>
        <dbReference type="ARBA" id="ARBA00022656"/>
    </source>
</evidence>
<dbReference type="Pfam" id="PF01485">
    <property type="entry name" value="IBR"/>
    <property type="match status" value="1"/>
</dbReference>
<dbReference type="Pfam" id="PF12796">
    <property type="entry name" value="Ank_2"/>
    <property type="match status" value="1"/>
</dbReference>
<feature type="repeat" description="ANK" evidence="19">
    <location>
        <begin position="131"/>
        <end position="163"/>
    </location>
</feature>
<evidence type="ECO:0000256" key="18">
    <source>
        <dbReference type="ARBA" id="ARBA00023298"/>
    </source>
</evidence>